<proteinExistence type="predicted"/>
<dbReference type="InterPro" id="IPR009288">
    <property type="entry name" value="AIG2-like_dom"/>
</dbReference>
<evidence type="ECO:0000313" key="2">
    <source>
        <dbReference type="EMBL" id="MTD95348.1"/>
    </source>
</evidence>
<name>A0A6I3KLV3_9HYPH</name>
<dbReference type="Proteomes" id="UP000440694">
    <property type="component" value="Unassembled WGS sequence"/>
</dbReference>
<dbReference type="SUPFAM" id="SSF110857">
    <property type="entry name" value="Gamma-glutamyl cyclotransferase-like"/>
    <property type="match status" value="1"/>
</dbReference>
<organism evidence="2 3">
    <name type="scientific">Hyphomicrobium album</name>
    <dbReference type="NCBI Taxonomy" id="2665159"/>
    <lineage>
        <taxon>Bacteria</taxon>
        <taxon>Pseudomonadati</taxon>
        <taxon>Pseudomonadota</taxon>
        <taxon>Alphaproteobacteria</taxon>
        <taxon>Hyphomicrobiales</taxon>
        <taxon>Hyphomicrobiaceae</taxon>
        <taxon>Hyphomicrobium</taxon>
    </lineage>
</organism>
<accession>A0A6I3KLV3</accession>
<dbReference type="AlphaFoldDB" id="A0A6I3KLV3"/>
<keyword evidence="3" id="KW-1185">Reference proteome</keyword>
<dbReference type="Gene3D" id="3.10.490.10">
    <property type="entry name" value="Gamma-glutamyl cyclotransferase-like"/>
    <property type="match status" value="1"/>
</dbReference>
<evidence type="ECO:0000313" key="3">
    <source>
        <dbReference type="Proteomes" id="UP000440694"/>
    </source>
</evidence>
<reference evidence="2 3" key="1">
    <citation type="submission" date="2019-11" db="EMBL/GenBank/DDBJ databases">
        <title>Identification of a novel strain.</title>
        <authorList>
            <person name="Xu Q."/>
            <person name="Wang G."/>
        </authorList>
    </citation>
    <scope>NUCLEOTIDE SEQUENCE [LARGE SCALE GENOMIC DNA]</scope>
    <source>
        <strain evidence="3">xq</strain>
    </source>
</reference>
<keyword evidence="2" id="KW-0808">Transferase</keyword>
<feature type="domain" description="Gamma-glutamylcyclotransferase AIG2-like" evidence="1">
    <location>
        <begin position="22"/>
        <end position="150"/>
    </location>
</feature>
<evidence type="ECO:0000259" key="1">
    <source>
        <dbReference type="Pfam" id="PF06094"/>
    </source>
</evidence>
<gene>
    <name evidence="2" type="ORF">GIW81_13495</name>
</gene>
<comment type="caution">
    <text evidence="2">The sequence shown here is derived from an EMBL/GenBank/DDBJ whole genome shotgun (WGS) entry which is preliminary data.</text>
</comment>
<dbReference type="GO" id="GO:0016740">
    <property type="term" value="F:transferase activity"/>
    <property type="evidence" value="ECO:0007669"/>
    <property type="project" value="UniProtKB-KW"/>
</dbReference>
<sequence length="153" mass="16824">MKLSRPNCNVGSMIDADTCRYLFVYGTLMSGARTKLGTAQRLRLAADSDSLGSASLHFARLYDLGQYPGAVLSDGEEEIVHGEAVLLANPQAALAWLDAYEGYVHGGGDANEYDRLIREVRLAGGETFDAWVYLLRRAPDEKKRLVSGRWVGR</sequence>
<protein>
    <submittedName>
        <fullName evidence="2">Gamma-glutamylcyclotransferase</fullName>
    </submittedName>
</protein>
<dbReference type="CDD" id="cd06661">
    <property type="entry name" value="GGCT_like"/>
    <property type="match status" value="1"/>
</dbReference>
<dbReference type="Pfam" id="PF06094">
    <property type="entry name" value="GGACT"/>
    <property type="match status" value="1"/>
</dbReference>
<dbReference type="EMBL" id="WMBQ01000002">
    <property type="protein sequence ID" value="MTD95348.1"/>
    <property type="molecule type" value="Genomic_DNA"/>
</dbReference>
<dbReference type="InterPro" id="IPR013024">
    <property type="entry name" value="GGCT-like"/>
</dbReference>
<dbReference type="InterPro" id="IPR036568">
    <property type="entry name" value="GGCT-like_sf"/>
</dbReference>